<dbReference type="KEGG" id="hro:HELRODRAFT_62224"/>
<evidence type="ECO:0000256" key="6">
    <source>
        <dbReference type="HAMAP-Rule" id="MF_03119"/>
    </source>
</evidence>
<dbReference type="InterPro" id="IPR011559">
    <property type="entry name" value="Initiation_fac_2B_a/b/d"/>
</dbReference>
<reference evidence="9" key="1">
    <citation type="submission" date="2012-12" db="EMBL/GenBank/DDBJ databases">
        <authorList>
            <person name="Hellsten U."/>
            <person name="Grimwood J."/>
            <person name="Chapman J.A."/>
            <person name="Shapiro H."/>
            <person name="Aerts A."/>
            <person name="Otillar R.P."/>
            <person name="Terry A.Y."/>
            <person name="Boore J.L."/>
            <person name="Simakov O."/>
            <person name="Marletaz F."/>
            <person name="Cho S.-J."/>
            <person name="Edsinger-Gonzales E."/>
            <person name="Havlak P."/>
            <person name="Kuo D.-H."/>
            <person name="Larsson T."/>
            <person name="Lv J."/>
            <person name="Arendt D."/>
            <person name="Savage R."/>
            <person name="Osoegawa K."/>
            <person name="de Jong P."/>
            <person name="Lindberg D.R."/>
            <person name="Seaver E.C."/>
            <person name="Weisblat D.A."/>
            <person name="Putnam N.H."/>
            <person name="Grigoriev I.V."/>
            <person name="Rokhsar D.S."/>
        </authorList>
    </citation>
    <scope>NUCLEOTIDE SEQUENCE</scope>
</reference>
<dbReference type="EnsemblMetazoa" id="HelroT62224">
    <property type="protein sequence ID" value="HelroP62224"/>
    <property type="gene ID" value="HelroG62224"/>
</dbReference>
<dbReference type="GO" id="GO:0005737">
    <property type="term" value="C:cytoplasm"/>
    <property type="evidence" value="ECO:0007669"/>
    <property type="project" value="UniProtKB-SubCell"/>
</dbReference>
<dbReference type="STRING" id="6412.T1FWX3"/>
<proteinExistence type="inferred from homology"/>
<dbReference type="SUPFAM" id="SSF100950">
    <property type="entry name" value="NagB/RpiA/CoA transferase-like"/>
    <property type="match status" value="1"/>
</dbReference>
<keyword evidence="2 6" id="KW-0028">Amino-acid biosynthesis</keyword>
<dbReference type="RefSeq" id="XP_009008789.1">
    <property type="nucleotide sequence ID" value="XM_009010541.1"/>
</dbReference>
<protein>
    <recommendedName>
        <fullName evidence="6">Methylthioribose-1-phosphate isomerase</fullName>
        <shortName evidence="6">M1Pi</shortName>
        <shortName evidence="6">MTR-1-P isomerase</shortName>
        <ecNumber evidence="6">5.3.1.23</ecNumber>
    </recommendedName>
    <alternativeName>
        <fullName evidence="6">S-methyl-5-thioribose-1-phosphate isomerase</fullName>
    </alternativeName>
    <alternativeName>
        <fullName evidence="6">Translation initiation factor eIF-2B subunit alpha/beta/delta-like protein</fullName>
    </alternativeName>
</protein>
<dbReference type="NCBIfam" id="NF004326">
    <property type="entry name" value="PRK05720.1"/>
    <property type="match status" value="1"/>
</dbReference>
<dbReference type="EC" id="5.3.1.23" evidence="6"/>
<dbReference type="InterPro" id="IPR027363">
    <property type="entry name" value="M1Pi_N"/>
</dbReference>
<dbReference type="Proteomes" id="UP000015101">
    <property type="component" value="Unassembled WGS sequence"/>
</dbReference>
<reference evidence="8" key="3">
    <citation type="submission" date="2015-06" db="UniProtKB">
        <authorList>
            <consortium name="EnsemblMetazoa"/>
        </authorList>
    </citation>
    <scope>IDENTIFICATION</scope>
</reference>
<dbReference type="InterPro" id="IPR037171">
    <property type="entry name" value="NagB/RpiA_transferase-like"/>
</dbReference>
<comment type="catalytic activity">
    <reaction evidence="6">
        <text>5-(methylsulfanyl)-alpha-D-ribose 1-phosphate = 5-(methylsulfanyl)-D-ribulose 1-phosphate</text>
        <dbReference type="Rhea" id="RHEA:19989"/>
        <dbReference type="ChEBI" id="CHEBI:58533"/>
        <dbReference type="ChEBI" id="CHEBI:58548"/>
        <dbReference type="EC" id="5.3.1.23"/>
    </reaction>
</comment>
<dbReference type="EMBL" id="AMQM01000046">
    <property type="status" value="NOT_ANNOTATED_CDS"/>
    <property type="molecule type" value="Genomic_DNA"/>
</dbReference>
<evidence type="ECO:0000313" key="7">
    <source>
        <dbReference type="EMBL" id="ESO12069.1"/>
    </source>
</evidence>
<comment type="pathway">
    <text evidence="6">Amino-acid biosynthesis; L-methionine biosynthesis via salvage pathway; L-methionine from S-methyl-5-thio-alpha-D-ribose 1-phosphate: step 1/6.</text>
</comment>
<feature type="site" description="Transition state stabilizer" evidence="6">
    <location>
        <position position="171"/>
    </location>
</feature>
<feature type="active site" description="Proton donor" evidence="6">
    <location>
        <position position="251"/>
    </location>
</feature>
<gene>
    <name evidence="8" type="primary">20213321</name>
    <name evidence="7" type="ORF">HELRODRAFT_62224</name>
</gene>
<keyword evidence="4 6" id="KW-0413">Isomerase</keyword>
<dbReference type="InterPro" id="IPR042529">
    <property type="entry name" value="IF_2B-like_C"/>
</dbReference>
<evidence type="ECO:0000256" key="2">
    <source>
        <dbReference type="ARBA" id="ARBA00022605"/>
    </source>
</evidence>
<name>T1FWX3_HELRO</name>
<dbReference type="HOGENOM" id="CLU_016218_1_3_1"/>
<dbReference type="eggNOG" id="KOG1468">
    <property type="taxonomic scope" value="Eukaryota"/>
</dbReference>
<dbReference type="GO" id="GO:0019509">
    <property type="term" value="P:L-methionine salvage from methylthioadenosine"/>
    <property type="evidence" value="ECO:0000318"/>
    <property type="project" value="GO_Central"/>
</dbReference>
<evidence type="ECO:0000256" key="5">
    <source>
        <dbReference type="ARBA" id="ARBA00023242"/>
    </source>
</evidence>
<dbReference type="FunCoup" id="T1FWX3">
    <property type="interactions" value="1444"/>
</dbReference>
<dbReference type="GO" id="GO:0046523">
    <property type="term" value="F:S-methyl-5-thioribose-1-phosphate isomerase activity"/>
    <property type="evidence" value="ECO:0000318"/>
    <property type="project" value="GO_Central"/>
</dbReference>
<dbReference type="AlphaFoldDB" id="T1FWX3"/>
<evidence type="ECO:0000313" key="9">
    <source>
        <dbReference type="Proteomes" id="UP000015101"/>
    </source>
</evidence>
<accession>T1FWX3</accession>
<dbReference type="Gene3D" id="1.20.120.420">
    <property type="entry name" value="translation initiation factor eif-2b, domain 1"/>
    <property type="match status" value="1"/>
</dbReference>
<evidence type="ECO:0000256" key="3">
    <source>
        <dbReference type="ARBA" id="ARBA00023167"/>
    </source>
</evidence>
<dbReference type="CTD" id="20213321"/>
<dbReference type="GeneID" id="20213321"/>
<dbReference type="EMBL" id="KB095811">
    <property type="protein sequence ID" value="ESO12069.1"/>
    <property type="molecule type" value="Genomic_DNA"/>
</dbReference>
<keyword evidence="9" id="KW-1185">Reference proteome</keyword>
<dbReference type="OrthoDB" id="2461at2759"/>
<dbReference type="PANTHER" id="PTHR43475:SF1">
    <property type="entry name" value="METHYLTHIORIBOSE-1-PHOSPHATE ISOMERASE"/>
    <property type="match status" value="1"/>
</dbReference>
<dbReference type="GO" id="GO:0005634">
    <property type="term" value="C:nucleus"/>
    <property type="evidence" value="ECO:0007669"/>
    <property type="project" value="UniProtKB-SubCell"/>
</dbReference>
<evidence type="ECO:0000256" key="4">
    <source>
        <dbReference type="ARBA" id="ARBA00023235"/>
    </source>
</evidence>
<dbReference type="UniPathway" id="UPA00904">
    <property type="reaction ID" value="UER00874"/>
</dbReference>
<keyword evidence="1 6" id="KW-0963">Cytoplasm</keyword>
<dbReference type="InterPro" id="IPR005251">
    <property type="entry name" value="IF-M1Pi"/>
</dbReference>
<dbReference type="FunFam" id="3.40.50.10470:FF:000003">
    <property type="entry name" value="Methylthioribose-1-phosphate isomerase"/>
    <property type="match status" value="1"/>
</dbReference>
<dbReference type="InParanoid" id="T1FWX3"/>
<dbReference type="InterPro" id="IPR000649">
    <property type="entry name" value="IF-2B-related"/>
</dbReference>
<comment type="subcellular location">
    <subcellularLocation>
        <location evidence="6">Cytoplasm</location>
    </subcellularLocation>
    <subcellularLocation>
        <location evidence="6">Nucleus</location>
    </subcellularLocation>
</comment>
<dbReference type="Pfam" id="PF01008">
    <property type="entry name" value="IF-2B"/>
    <property type="match status" value="1"/>
</dbReference>
<reference evidence="7 9" key="2">
    <citation type="journal article" date="2013" name="Nature">
        <title>Insights into bilaterian evolution from three spiralian genomes.</title>
        <authorList>
            <person name="Simakov O."/>
            <person name="Marletaz F."/>
            <person name="Cho S.J."/>
            <person name="Edsinger-Gonzales E."/>
            <person name="Havlak P."/>
            <person name="Hellsten U."/>
            <person name="Kuo D.H."/>
            <person name="Larsson T."/>
            <person name="Lv J."/>
            <person name="Arendt D."/>
            <person name="Savage R."/>
            <person name="Osoegawa K."/>
            <person name="de Jong P."/>
            <person name="Grimwood J."/>
            <person name="Chapman J.A."/>
            <person name="Shapiro H."/>
            <person name="Aerts A."/>
            <person name="Otillar R.P."/>
            <person name="Terry A.Y."/>
            <person name="Boore J.L."/>
            <person name="Grigoriev I.V."/>
            <person name="Lindberg D.R."/>
            <person name="Seaver E.C."/>
            <person name="Weisblat D.A."/>
            <person name="Putnam N.H."/>
            <person name="Rokhsar D.S."/>
        </authorList>
    </citation>
    <scope>NUCLEOTIDE SEQUENCE</scope>
</reference>
<dbReference type="NCBIfam" id="TIGR00512">
    <property type="entry name" value="salvage_mtnA"/>
    <property type="match status" value="1"/>
</dbReference>
<dbReference type="OMA" id="CETRPLN"/>
<dbReference type="NCBIfam" id="TIGR00524">
    <property type="entry name" value="eIF-2B_rel"/>
    <property type="match status" value="1"/>
</dbReference>
<comment type="function">
    <text evidence="6">Catalyzes the interconversion of methylthioribose-1-phosphate (MTR-1-P) into methylthioribulose-1-phosphate (MTRu-1-P).</text>
</comment>
<dbReference type="HAMAP" id="MF_01678">
    <property type="entry name" value="Salvage_MtnA"/>
    <property type="match status" value="1"/>
</dbReference>
<evidence type="ECO:0000256" key="1">
    <source>
        <dbReference type="ARBA" id="ARBA00022490"/>
    </source>
</evidence>
<dbReference type="FunFam" id="1.20.120.420:FF:000003">
    <property type="entry name" value="Methylthioribose-1-phosphate isomerase"/>
    <property type="match status" value="1"/>
</dbReference>
<keyword evidence="5 6" id="KW-0539">Nucleus</keyword>
<organism evidence="8 9">
    <name type="scientific">Helobdella robusta</name>
    <name type="common">Californian leech</name>
    <dbReference type="NCBI Taxonomy" id="6412"/>
    <lineage>
        <taxon>Eukaryota</taxon>
        <taxon>Metazoa</taxon>
        <taxon>Spiralia</taxon>
        <taxon>Lophotrochozoa</taxon>
        <taxon>Annelida</taxon>
        <taxon>Clitellata</taxon>
        <taxon>Hirudinea</taxon>
        <taxon>Rhynchobdellida</taxon>
        <taxon>Glossiphoniidae</taxon>
        <taxon>Helobdella</taxon>
    </lineage>
</organism>
<sequence length="356" mass="39028">ISMEAIKYSAGNLQIIDQLKLPSQLDYIQIKNCEDGWNAIKFMQVRGAPAIAIVGGLSLAVEMYSKDFNSLSELKSFVSNRMKYLITSRPTAVNLFNLDATLQSFIDEHSSFTVLDLKQNDCFLPLILHRLLDKLEGLLADDINCNKLIGKNGSENLKRLSTTSVNLLTHCNTGSLATANYGTALGMFLSLHALGKLSRCFFTETRPYNQGSRLTAYELTYDKIPCTMICDSMVAALMSRERIDAVVVGADCIAANGDTANKIGTFQIAILAKHFNIPFYVAAPFTSINFGLPNGKNIVIEERSQEEMTTLNGVQLSVKGCITCWNPAFDVTPGELITGGIITEHGVFKASELKNV</sequence>
<dbReference type="Gene3D" id="3.40.50.10470">
    <property type="entry name" value="Translation initiation factor eif-2b, domain 2"/>
    <property type="match status" value="1"/>
</dbReference>
<dbReference type="PANTHER" id="PTHR43475">
    <property type="entry name" value="METHYLTHIORIBOSE-1-PHOSPHATE ISOMERASE"/>
    <property type="match status" value="1"/>
</dbReference>
<evidence type="ECO:0000313" key="8">
    <source>
        <dbReference type="EnsemblMetazoa" id="HelroP62224"/>
    </source>
</evidence>
<comment type="similarity">
    <text evidence="6">Belongs to the eIF-2B alpha/beta/delta subunits family. MtnA subfamily.</text>
</comment>
<keyword evidence="3 6" id="KW-0486">Methionine biosynthesis</keyword>